<dbReference type="CDD" id="cd00732">
    <property type="entry name" value="CheW"/>
    <property type="match status" value="1"/>
</dbReference>
<dbReference type="Proteomes" id="UP000223071">
    <property type="component" value="Unassembled WGS sequence"/>
</dbReference>
<dbReference type="GO" id="GO:0005829">
    <property type="term" value="C:cytosol"/>
    <property type="evidence" value="ECO:0007669"/>
    <property type="project" value="TreeGrafter"/>
</dbReference>
<dbReference type="Pfam" id="PF01584">
    <property type="entry name" value="CheW"/>
    <property type="match status" value="1"/>
</dbReference>
<dbReference type="PANTHER" id="PTHR22617">
    <property type="entry name" value="CHEMOTAXIS SENSOR HISTIDINE KINASE-RELATED"/>
    <property type="match status" value="1"/>
</dbReference>
<dbReference type="PANTHER" id="PTHR22617:SF23">
    <property type="entry name" value="CHEMOTAXIS PROTEIN CHEW"/>
    <property type="match status" value="1"/>
</dbReference>
<name>A0A2A9HI72_TEPT2</name>
<evidence type="ECO:0000259" key="1">
    <source>
        <dbReference type="PROSITE" id="PS50851"/>
    </source>
</evidence>
<dbReference type="PROSITE" id="PS50851">
    <property type="entry name" value="CHEW"/>
    <property type="match status" value="1"/>
</dbReference>
<dbReference type="AlphaFoldDB" id="A0A2A9HI72"/>
<dbReference type="Gene3D" id="2.30.30.40">
    <property type="entry name" value="SH3 Domains"/>
    <property type="match status" value="1"/>
</dbReference>
<comment type="caution">
    <text evidence="2">The sequence shown here is derived from an EMBL/GenBank/DDBJ whole genome shotgun (WGS) entry which is preliminary data.</text>
</comment>
<proteinExistence type="predicted"/>
<dbReference type="InterPro" id="IPR036061">
    <property type="entry name" value="CheW-like_dom_sf"/>
</dbReference>
<dbReference type="GO" id="GO:0007165">
    <property type="term" value="P:signal transduction"/>
    <property type="evidence" value="ECO:0007669"/>
    <property type="project" value="InterPro"/>
</dbReference>
<dbReference type="InterPro" id="IPR002545">
    <property type="entry name" value="CheW-lke_dom"/>
</dbReference>
<sequence length="166" mass="17857">MARPETAADSTGLPASEEHVVIFKLAEEYYALDIQAVQEIVRMQTITAIPGADYWVEGITNLRGRVVPVVDLRKRCGVPAGEYTPETRIVVVNSANGMVGLIVDAVSEVMRIPGDQIEPPSAIVAGVDNVYLRGIAKLEDRLVSLIDLDGVLPAAVEEYADLSRAA</sequence>
<reference evidence="2 3" key="1">
    <citation type="submission" date="2017-09" db="EMBL/GenBank/DDBJ databases">
        <title>Sequencing the genomes of two abundant thermophiles in Great Basin hot springs: Thermocrinis jamiesonii and novel Chloroflexi Thermoflexus hugenholtzii.</title>
        <authorList>
            <person name="Hedlund B."/>
        </authorList>
    </citation>
    <scope>NUCLEOTIDE SEQUENCE [LARGE SCALE GENOMIC DNA]</scope>
    <source>
        <strain evidence="2 3">G233</strain>
    </source>
</reference>
<evidence type="ECO:0000313" key="2">
    <source>
        <dbReference type="EMBL" id="PFG74519.1"/>
    </source>
</evidence>
<dbReference type="EMBL" id="PDJQ01000001">
    <property type="protein sequence ID" value="PFG74519.1"/>
    <property type="molecule type" value="Genomic_DNA"/>
</dbReference>
<dbReference type="SUPFAM" id="SSF50341">
    <property type="entry name" value="CheW-like"/>
    <property type="match status" value="1"/>
</dbReference>
<evidence type="ECO:0000313" key="3">
    <source>
        <dbReference type="Proteomes" id="UP000223071"/>
    </source>
</evidence>
<dbReference type="RefSeq" id="WP_098503901.1">
    <property type="nucleotide sequence ID" value="NZ_PDJQ01000001.1"/>
</dbReference>
<feature type="domain" description="CheW-like" evidence="1">
    <location>
        <begin position="17"/>
        <end position="157"/>
    </location>
</feature>
<dbReference type="SMART" id="SM00260">
    <property type="entry name" value="CheW"/>
    <property type="match status" value="1"/>
</dbReference>
<accession>A0A2A9HI72</accession>
<protein>
    <submittedName>
        <fullName evidence="2">CheW protein</fullName>
    </submittedName>
</protein>
<dbReference type="InterPro" id="IPR039315">
    <property type="entry name" value="CheW"/>
</dbReference>
<organism evidence="2 3">
    <name type="scientific">Tepidiforma thermophila (strain KCTC 52669 / CGMCC 1.13589 / G233)</name>
    <dbReference type="NCBI Taxonomy" id="2761530"/>
    <lineage>
        <taxon>Bacteria</taxon>
        <taxon>Bacillati</taxon>
        <taxon>Chloroflexota</taxon>
        <taxon>Tepidiformia</taxon>
        <taxon>Tepidiformales</taxon>
        <taxon>Tepidiformaceae</taxon>
        <taxon>Tepidiforma</taxon>
    </lineage>
</organism>
<dbReference type="GO" id="GO:0006935">
    <property type="term" value="P:chemotaxis"/>
    <property type="evidence" value="ECO:0007669"/>
    <property type="project" value="InterPro"/>
</dbReference>
<keyword evidence="3" id="KW-1185">Reference proteome</keyword>
<gene>
    <name evidence="2" type="ORF">A9A59_1752</name>
</gene>
<dbReference type="Gene3D" id="2.40.50.180">
    <property type="entry name" value="CheA-289, Domain 4"/>
    <property type="match status" value="1"/>
</dbReference>